<dbReference type="InterPro" id="IPR027417">
    <property type="entry name" value="P-loop_NTPase"/>
</dbReference>
<dbReference type="GeneID" id="114850189"/>
<accession>A0A6P7LVX2</accession>
<dbReference type="GO" id="GO:0007018">
    <property type="term" value="P:microtubule-based movement"/>
    <property type="evidence" value="ECO:0007669"/>
    <property type="project" value="InterPro"/>
</dbReference>
<feature type="compositionally biased region" description="Polar residues" evidence="7">
    <location>
        <begin position="1012"/>
        <end position="1031"/>
    </location>
</feature>
<feature type="region of interest" description="Disordered" evidence="7">
    <location>
        <begin position="1936"/>
        <end position="1959"/>
    </location>
</feature>
<feature type="compositionally biased region" description="Basic residues" evidence="7">
    <location>
        <begin position="1768"/>
        <end position="1782"/>
    </location>
</feature>
<dbReference type="Pfam" id="PF23081">
    <property type="entry name" value="HTH_KIF26A_B_1st"/>
    <property type="match status" value="1"/>
</dbReference>
<feature type="region of interest" description="Disordered" evidence="7">
    <location>
        <begin position="1"/>
        <end position="54"/>
    </location>
</feature>
<protein>
    <submittedName>
        <fullName evidence="10">Kinesin-like protein KIF26B isoform X1</fullName>
    </submittedName>
</protein>
<feature type="region of interest" description="Disordered" evidence="7">
    <location>
        <begin position="1227"/>
        <end position="1262"/>
    </location>
</feature>
<feature type="compositionally biased region" description="Polar residues" evidence="7">
    <location>
        <begin position="1742"/>
        <end position="1755"/>
    </location>
</feature>
<dbReference type="OrthoDB" id="8862460at2759"/>
<dbReference type="RefSeq" id="XP_028998053.1">
    <property type="nucleotide sequence ID" value="XM_029142220.3"/>
</dbReference>
<feature type="compositionally biased region" description="Basic and acidic residues" evidence="7">
    <location>
        <begin position="1002"/>
        <end position="1011"/>
    </location>
</feature>
<evidence type="ECO:0000313" key="10">
    <source>
        <dbReference type="RefSeq" id="XP_028998053.1"/>
    </source>
</evidence>
<evidence type="ECO:0000256" key="5">
    <source>
        <dbReference type="PROSITE-ProRule" id="PRU00283"/>
    </source>
</evidence>
<feature type="compositionally biased region" description="Polar residues" evidence="7">
    <location>
        <begin position="908"/>
        <end position="927"/>
    </location>
</feature>
<dbReference type="InterPro" id="IPR001752">
    <property type="entry name" value="Kinesin_motor_dom"/>
</dbReference>
<proteinExistence type="inferred from homology"/>
<dbReference type="GO" id="GO:0008017">
    <property type="term" value="F:microtubule binding"/>
    <property type="evidence" value="ECO:0007669"/>
    <property type="project" value="InterPro"/>
</dbReference>
<evidence type="ECO:0000256" key="6">
    <source>
        <dbReference type="SAM" id="Coils"/>
    </source>
</evidence>
<feature type="compositionally biased region" description="Low complexity" evidence="7">
    <location>
        <begin position="238"/>
        <end position="248"/>
    </location>
</feature>
<feature type="region of interest" description="Disordered" evidence="7">
    <location>
        <begin position="1730"/>
        <end position="1801"/>
    </location>
</feature>
<gene>
    <name evidence="10" type="primary">kif26bb</name>
</gene>
<dbReference type="PANTHER" id="PTHR21608">
    <property type="entry name" value="KINESIN-LIKE PROTEIN CG14535"/>
    <property type="match status" value="1"/>
</dbReference>
<feature type="coiled-coil region" evidence="6">
    <location>
        <begin position="1845"/>
        <end position="1872"/>
    </location>
</feature>
<dbReference type="GO" id="GO:0005524">
    <property type="term" value="F:ATP binding"/>
    <property type="evidence" value="ECO:0007669"/>
    <property type="project" value="UniProtKB-KW"/>
</dbReference>
<feature type="compositionally biased region" description="Basic and acidic residues" evidence="7">
    <location>
        <begin position="1"/>
        <end position="11"/>
    </location>
</feature>
<feature type="region of interest" description="Disordered" evidence="7">
    <location>
        <begin position="731"/>
        <end position="757"/>
    </location>
</feature>
<dbReference type="Pfam" id="PF00225">
    <property type="entry name" value="Kinesin"/>
    <property type="match status" value="1"/>
</dbReference>
<keyword evidence="4" id="KW-0963">Cytoplasm</keyword>
<feature type="region of interest" description="Disordered" evidence="7">
    <location>
        <begin position="1669"/>
        <end position="1711"/>
    </location>
</feature>
<evidence type="ECO:0000313" key="9">
    <source>
        <dbReference type="Proteomes" id="UP000515150"/>
    </source>
</evidence>
<dbReference type="InterPro" id="IPR036961">
    <property type="entry name" value="Kinesin_motor_dom_sf"/>
</dbReference>
<dbReference type="Proteomes" id="UP000515150">
    <property type="component" value="Chromosome 24"/>
</dbReference>
<keyword evidence="4" id="KW-0206">Cytoskeleton</keyword>
<feature type="compositionally biased region" description="Polar residues" evidence="7">
    <location>
        <begin position="1407"/>
        <end position="1417"/>
    </location>
</feature>
<reference evidence="10" key="1">
    <citation type="submission" date="2025-08" db="UniProtKB">
        <authorList>
            <consortium name="RefSeq"/>
        </authorList>
    </citation>
    <scope>IDENTIFICATION</scope>
</reference>
<evidence type="ECO:0000256" key="7">
    <source>
        <dbReference type="SAM" id="MobiDB-lite"/>
    </source>
</evidence>
<feature type="compositionally biased region" description="Basic and acidic residues" evidence="7">
    <location>
        <begin position="1305"/>
        <end position="1318"/>
    </location>
</feature>
<dbReference type="PROSITE" id="PS50067">
    <property type="entry name" value="KINESIN_MOTOR_2"/>
    <property type="match status" value="1"/>
</dbReference>
<keyword evidence="9" id="KW-1185">Reference proteome</keyword>
<dbReference type="InterPro" id="IPR027640">
    <property type="entry name" value="Kinesin-like_fam"/>
</dbReference>
<sequence length="2000" mass="218357">MSSVTGREERFPGAQWSSKVQHHFGFSASGKGGPFQSTERPSPEGAAGSRCDPRRNMCQRADAVPSYMSLPGSVGERIRRTMFSGRTICRGAAPANPGFGRSDGKVACCEKCSATLVSLKKQALSLAVHHHFSCKDSGDLSVFLNDNLRVHGRSTAEFMDRDREQGQCGTCGTSLNQLKQQAVHVALSRGQSLAKPPFEPGLSTGSPLGQSERKHGASWEAAFPQPRSQTYDHHGPRSPRTPQRTPQTLRRKGLKLPNPDMDRWVEEQQQLVASKSAPSGDRVTAFPHNQTADDATLGRGDAGAVEKSSKLPHFSRVVTIANTAAMSFLARAAEKLSLMRKKGQASDAAPAHFSTCFREIIQKHPPSMPPCLQQAATRTKDSPSVGKVKVVLRVNPTLSAGQGQPPVLWTDPSKKRITIMEPLSMIKPHATMTLGREGKHFLKTFNFDSVYNQESSQAEVCAGVLADVIRCVLSGSDGCVLGLGCDDVGSWSSMVGSDESVQKLGLIPCAISWLYSAIERRREKTWTDLSVSVSALELCCGEEDTLRDLLGEVPSSDNIQDSPKAHIKIQEDPISGIQLRNHNRVKAPTAERAACLLDAAITARRHTDFISYLCHSSIMFFTFYVQPPRTDSSTIGKGSRGPVKLTMIDVCSGMRGSSKNHPPHSELGPIVLSLLSGHKTTPNKGNKLAMLLRESLGHLNCHITVIAQVADSLANFQGALSTVQLASRIRRTQKGTKPSTSCSPCGRSLPKGKRGSQPLTLRAFHSTDEVDVDVNPLRLRGDVDERSSSDQSCDTVIQIDSGGLVKTKSLPKLTQPKFVPIIPSLHHNKADLDDPEFTALLQELLRIPQMQGEKLKEDNAQGHVETLKADVKPPVRDCLKCETFAELQERLGCIDGSEMIIEALKTSSKGASVNHGATKSQPQRPTGKQKDTTSSKALLNQGIGCSQASTGEMQTDGAFPGDSFQREDSGLYDCEECSATSSSEELLNQALNLNTNCRSDLTKDGNQKSGDKLSSQDFDTDAQGKSITASFQYPRKQESSEAADWFKQDKRASPVGKSSPISPSSSCSSSQSLATSVIHQEVLPNDPTEDVKEVKATITVTVQQPLDLKGQDELVYSMVEEVTISGALNKGRTGGNIICIRDTAESQGQASTCLKPIRIISNVSEESATAQSTDTRSSVVQPLTTENVGEKPHNQLRREKRFLPSFINPMLIDTDVDCDLDCAKEQERDNTLTRVKSGPELKRNIKGSEDRKKSGADASEVHLKKPVKKANDSIINQISYDPIILKGSAFGDDAEQSKTCGKQPRSKEKRQPRAREHFYSTNTQQSSEEGEAVCTFVENALRGTGVPPGCHETIAASFQTGSLPRVWRNANHQERYHGSHVAHNQRRVTSSNPCSPGVTLERRQGRQHSLVNRSLHVSSPWEYGPEYKQDASSTHRKGDGPFLESSSPNMKRSNLSGRLKSPTEHSGRLFSAKLEQLASRTNSLGRTPRDFPSLDRGSSNTSMSSKGSSKGSIEGTFKRAYKGNEGNCTLPRASRSPRKHPRSDQSHHFFPPESHAPQATKHSHSKLSAVGKLRIASPKVRRLSAPSVKNLPHKGLRQSISRSASLSPDCKAVSFERTSSFFSSSPPRSFHSISRTPSQSSTCSSTKSAIQGFLNGRVSDLIKERAASPTLGGADHMTSLPSPYSQVTAPRMPDHMSGHASDTTSVLSGDLPPAMGKTSLYFSNRNSGVSSGYDSMVRDSEATGSSTSNRGSVSDRSGSVLSMTRSSRSSRKKGSAGSHQRRPSHDTRLPPRRSASGLRSRWAALETPEACEIKVYEIDNMQRLQKRAGAGKQGPACSSAKLMLREQRQQRISEVRAEYNNLRRELDWAKHSLMLEPAKWNQEFDLWQTFQVDSLVHLEALEDVTARLQNKVNICKANIMMVTAFDITARSRHKMRRRKAAERLKSQQTHGGSSDQFHSQTTVNGTVLVDWGSETLAFYSSPTIHLHREVKGQRQTHTKC</sequence>
<evidence type="ECO:0000256" key="1">
    <source>
        <dbReference type="ARBA" id="ARBA00004245"/>
    </source>
</evidence>
<keyword evidence="2" id="KW-0547">Nucleotide-binding</keyword>
<feature type="domain" description="Kinesin motor" evidence="8">
    <location>
        <begin position="387"/>
        <end position="732"/>
    </location>
</feature>
<dbReference type="KEGG" id="bspl:114850189"/>
<dbReference type="InParanoid" id="A0A6P7LVX2"/>
<feature type="compositionally biased region" description="Polar residues" evidence="7">
    <location>
        <begin position="1679"/>
        <end position="1688"/>
    </location>
</feature>
<dbReference type="SUPFAM" id="SSF52540">
    <property type="entry name" value="P-loop containing nucleoside triphosphate hydrolases"/>
    <property type="match status" value="1"/>
</dbReference>
<evidence type="ECO:0000256" key="2">
    <source>
        <dbReference type="ARBA" id="ARBA00022741"/>
    </source>
</evidence>
<feature type="compositionally biased region" description="Low complexity" evidence="7">
    <location>
        <begin position="1497"/>
        <end position="1512"/>
    </location>
</feature>
<feature type="compositionally biased region" description="Basic and acidic residues" evidence="7">
    <location>
        <begin position="1035"/>
        <end position="1052"/>
    </location>
</feature>
<feature type="region of interest" description="Disordered" evidence="7">
    <location>
        <begin position="1480"/>
        <end position="1568"/>
    </location>
</feature>
<evidence type="ECO:0000256" key="3">
    <source>
        <dbReference type="ARBA" id="ARBA00022840"/>
    </source>
</evidence>
<keyword evidence="6" id="KW-0175">Coiled coil</keyword>
<feature type="compositionally biased region" description="Low complexity" evidence="7">
    <location>
        <begin position="1756"/>
        <end position="1767"/>
    </location>
</feature>
<feature type="region of interest" description="Disordered" evidence="7">
    <location>
        <begin position="192"/>
        <end position="259"/>
    </location>
</feature>
<feature type="region of interest" description="Disordered" evidence="7">
    <location>
        <begin position="908"/>
        <end position="935"/>
    </location>
</feature>
<dbReference type="Gene3D" id="3.40.850.10">
    <property type="entry name" value="Kinesin motor domain"/>
    <property type="match status" value="1"/>
</dbReference>
<comment type="caution">
    <text evidence="5">Lacks conserved residue(s) required for the propagation of feature annotation.</text>
</comment>
<organism evidence="9 10">
    <name type="scientific">Betta splendens</name>
    <name type="common">Siamese fighting fish</name>
    <dbReference type="NCBI Taxonomy" id="158456"/>
    <lineage>
        <taxon>Eukaryota</taxon>
        <taxon>Metazoa</taxon>
        <taxon>Chordata</taxon>
        <taxon>Craniata</taxon>
        <taxon>Vertebrata</taxon>
        <taxon>Euteleostomi</taxon>
        <taxon>Actinopterygii</taxon>
        <taxon>Neopterygii</taxon>
        <taxon>Teleostei</taxon>
        <taxon>Neoteleostei</taxon>
        <taxon>Acanthomorphata</taxon>
        <taxon>Anabantaria</taxon>
        <taxon>Anabantiformes</taxon>
        <taxon>Anabantoidei</taxon>
        <taxon>Osphronemidae</taxon>
        <taxon>Betta</taxon>
    </lineage>
</organism>
<dbReference type="InterPro" id="IPR057090">
    <property type="entry name" value="HTH_KIF26A_B_1st"/>
</dbReference>
<feature type="region of interest" description="Disordered" evidence="7">
    <location>
        <begin position="1002"/>
        <end position="1070"/>
    </location>
</feature>
<feature type="region of interest" description="Disordered" evidence="7">
    <location>
        <begin position="1293"/>
        <end position="1330"/>
    </location>
</feature>
<comment type="similarity">
    <text evidence="5">Belongs to the TRAFAC class myosin-kinesin ATPase superfamily. Kinesin family.</text>
</comment>
<evidence type="ECO:0000256" key="4">
    <source>
        <dbReference type="ARBA" id="ARBA00023212"/>
    </source>
</evidence>
<feature type="compositionally biased region" description="Low complexity" evidence="7">
    <location>
        <begin position="1053"/>
        <end position="1070"/>
    </location>
</feature>
<dbReference type="PANTHER" id="PTHR21608:SF8">
    <property type="entry name" value="KINESIN-LIKE PROTEIN KIF26B"/>
    <property type="match status" value="1"/>
</dbReference>
<comment type="subcellular location">
    <subcellularLocation>
        <location evidence="1">Cytoplasm</location>
        <location evidence="1">Cytoskeleton</location>
    </subcellularLocation>
</comment>
<feature type="region of interest" description="Disordered" evidence="7">
    <location>
        <begin position="1377"/>
        <end position="1468"/>
    </location>
</feature>
<dbReference type="SMART" id="SM00129">
    <property type="entry name" value="KISc"/>
    <property type="match status" value="1"/>
</dbReference>
<name>A0A6P7LVX2_BETSP</name>
<keyword evidence="3" id="KW-0067">ATP-binding</keyword>
<feature type="compositionally biased region" description="Polar residues" evidence="7">
    <location>
        <begin position="1946"/>
        <end position="1959"/>
    </location>
</feature>
<feature type="compositionally biased region" description="Polar residues" evidence="7">
    <location>
        <begin position="1444"/>
        <end position="1456"/>
    </location>
</feature>
<dbReference type="GO" id="GO:0005856">
    <property type="term" value="C:cytoskeleton"/>
    <property type="evidence" value="ECO:0007669"/>
    <property type="project" value="UniProtKB-SubCell"/>
</dbReference>
<dbReference type="CTD" id="100333605"/>
<evidence type="ECO:0000259" key="8">
    <source>
        <dbReference type="PROSITE" id="PS50067"/>
    </source>
</evidence>
<dbReference type="GO" id="GO:0003777">
    <property type="term" value="F:microtubule motor activity"/>
    <property type="evidence" value="ECO:0007669"/>
    <property type="project" value="InterPro"/>
</dbReference>